<proteinExistence type="predicted"/>
<comment type="caution">
    <text evidence="2">The sequence shown here is derived from an EMBL/GenBank/DDBJ whole genome shotgun (WGS) entry which is preliminary data.</text>
</comment>
<feature type="chain" id="PRO_5024317670" evidence="1">
    <location>
        <begin position="19"/>
        <end position="139"/>
    </location>
</feature>
<dbReference type="EMBL" id="SMOL01000695">
    <property type="protein sequence ID" value="KAB2601951.1"/>
    <property type="molecule type" value="Genomic_DNA"/>
</dbReference>
<evidence type="ECO:0000256" key="1">
    <source>
        <dbReference type="SAM" id="SignalP"/>
    </source>
</evidence>
<reference evidence="2 3" key="1">
    <citation type="submission" date="2019-09" db="EMBL/GenBank/DDBJ databases">
        <authorList>
            <person name="Ou C."/>
        </authorList>
    </citation>
    <scope>NUCLEOTIDE SEQUENCE [LARGE SCALE GENOMIC DNA]</scope>
    <source>
        <strain evidence="2">S2</strain>
        <tissue evidence="2">Leaf</tissue>
    </source>
</reference>
<keyword evidence="1" id="KW-0732">Signal</keyword>
<sequence length="139" mass="15291">MELLLLLAFTELLSVSISFLFDNLGRFDDFWVVGEVGLVCFGGEVTRFCDVVLATWGAEITSLPCPLAVGRRVRGRLGGLGEGSGFTFPKAEGTASGWLHRATITTISWQWKDNRSVPSGSIMDKMMQKQVIFLALIPY</sequence>
<dbReference type="OrthoDB" id="1731691at2759"/>
<gene>
    <name evidence="2" type="ORF">D8674_002956</name>
</gene>
<name>A0A5N5FJS0_9ROSA</name>
<accession>A0A5N5FJS0</accession>
<dbReference type="Proteomes" id="UP000327157">
    <property type="component" value="Chromosome 10"/>
</dbReference>
<dbReference type="AlphaFoldDB" id="A0A5N5FJS0"/>
<evidence type="ECO:0000313" key="3">
    <source>
        <dbReference type="Proteomes" id="UP000327157"/>
    </source>
</evidence>
<keyword evidence="3" id="KW-1185">Reference proteome</keyword>
<protein>
    <submittedName>
        <fullName evidence="2">Uncharacterized protein</fullName>
    </submittedName>
</protein>
<reference evidence="3" key="2">
    <citation type="submission" date="2019-10" db="EMBL/GenBank/DDBJ databases">
        <title>A de novo genome assembly of a pear dwarfing rootstock.</title>
        <authorList>
            <person name="Wang F."/>
            <person name="Wang J."/>
            <person name="Li S."/>
            <person name="Zhang Y."/>
            <person name="Fang M."/>
            <person name="Ma L."/>
            <person name="Zhao Y."/>
            <person name="Jiang S."/>
        </authorList>
    </citation>
    <scope>NUCLEOTIDE SEQUENCE [LARGE SCALE GENOMIC DNA]</scope>
</reference>
<evidence type="ECO:0000313" key="2">
    <source>
        <dbReference type="EMBL" id="KAB2601951.1"/>
    </source>
</evidence>
<organism evidence="2 3">
    <name type="scientific">Pyrus ussuriensis x Pyrus communis</name>
    <dbReference type="NCBI Taxonomy" id="2448454"/>
    <lineage>
        <taxon>Eukaryota</taxon>
        <taxon>Viridiplantae</taxon>
        <taxon>Streptophyta</taxon>
        <taxon>Embryophyta</taxon>
        <taxon>Tracheophyta</taxon>
        <taxon>Spermatophyta</taxon>
        <taxon>Magnoliopsida</taxon>
        <taxon>eudicotyledons</taxon>
        <taxon>Gunneridae</taxon>
        <taxon>Pentapetalae</taxon>
        <taxon>rosids</taxon>
        <taxon>fabids</taxon>
        <taxon>Rosales</taxon>
        <taxon>Rosaceae</taxon>
        <taxon>Amygdaloideae</taxon>
        <taxon>Maleae</taxon>
        <taxon>Pyrus</taxon>
    </lineage>
</organism>
<feature type="signal peptide" evidence="1">
    <location>
        <begin position="1"/>
        <end position="18"/>
    </location>
</feature>
<reference evidence="2 3" key="3">
    <citation type="submission" date="2019-11" db="EMBL/GenBank/DDBJ databases">
        <title>A de novo genome assembly of a pear dwarfing rootstock.</title>
        <authorList>
            <person name="Wang F."/>
            <person name="Wang J."/>
            <person name="Li S."/>
            <person name="Zhang Y."/>
            <person name="Fang M."/>
            <person name="Ma L."/>
            <person name="Zhao Y."/>
            <person name="Jiang S."/>
        </authorList>
    </citation>
    <scope>NUCLEOTIDE SEQUENCE [LARGE SCALE GENOMIC DNA]</scope>
    <source>
        <strain evidence="2">S2</strain>
        <tissue evidence="2">Leaf</tissue>
    </source>
</reference>